<dbReference type="PROSITE" id="PS51318">
    <property type="entry name" value="TAT"/>
    <property type="match status" value="1"/>
</dbReference>
<evidence type="ECO:0000313" key="2">
    <source>
        <dbReference type="Proteomes" id="UP000263642"/>
    </source>
</evidence>
<dbReference type="Proteomes" id="UP000263642">
    <property type="component" value="Unassembled WGS sequence"/>
</dbReference>
<dbReference type="SUPFAM" id="SSF53649">
    <property type="entry name" value="Alkaline phosphatase-like"/>
    <property type="match status" value="1"/>
</dbReference>
<dbReference type="InterPro" id="IPR010869">
    <property type="entry name" value="DUF1501"/>
</dbReference>
<dbReference type="PANTHER" id="PTHR43737:SF1">
    <property type="entry name" value="DUF1501 DOMAIN-CONTAINING PROTEIN"/>
    <property type="match status" value="1"/>
</dbReference>
<protein>
    <submittedName>
        <fullName evidence="1">DUF1501 domain-containing protein</fullName>
    </submittedName>
</protein>
<proteinExistence type="predicted"/>
<comment type="caution">
    <text evidence="1">The sequence shown here is derived from an EMBL/GenBank/DDBJ whole genome shotgun (WGS) entry which is preliminary data.</text>
</comment>
<dbReference type="AlphaFoldDB" id="A0A3D3R8L2"/>
<name>A0A3D3R8L2_9PLAN</name>
<sequence>MKRKKTIQPGSAFDFEARRAFLKNAGSGFGSLALTGLLSEQGILKSAGAEEEDGLEARKPHFIPKAKSIIWLFMPGSPSQVDTFDYKPMLQKKDGEKLEGADPKTGFFTTSGKLLKSPFKFQQHGESGAWVSEIFPHVSQHVDDMSFIYSCFSRSNNHTPAMLEMNSGAFLQGRPCMGSWVTYGLGTENQNLPGFVVMHGAMPRGGNPIWAPGFLPKVYQPTAIDGRRQQPISNLSRLSSMTDRQQRTQLDLLNELNASHQKLRPHEADLAARLESFELAYRMQTAAPEALDVKEESETIQKLYGVDQKETELVARQCITARRMVERGVRFIQIYAGTNGGGGGVADVPWDGHSDIGLNHRIAAKSVDQPIGALLADLKARGLLDSTLVVWGGEFGRTSDSQGSQGRDHNPNAFTMWMAGGGIKGGVQYGASDDFGYKAVHNRVGVNDLHATLLHLMGIDHMKLTYRFNGRDYRLTDLGGDLIQEIIA</sequence>
<dbReference type="Gene3D" id="3.40.720.10">
    <property type="entry name" value="Alkaline Phosphatase, subunit A"/>
    <property type="match status" value="1"/>
</dbReference>
<reference evidence="1 2" key="1">
    <citation type="journal article" date="2018" name="Nat. Biotechnol.">
        <title>A standardized bacterial taxonomy based on genome phylogeny substantially revises the tree of life.</title>
        <authorList>
            <person name="Parks D.H."/>
            <person name="Chuvochina M."/>
            <person name="Waite D.W."/>
            <person name="Rinke C."/>
            <person name="Skarshewski A."/>
            <person name="Chaumeil P.A."/>
            <person name="Hugenholtz P."/>
        </authorList>
    </citation>
    <scope>NUCLEOTIDE SEQUENCE [LARGE SCALE GENOMIC DNA]</scope>
    <source>
        <strain evidence="1">UBA9375</strain>
    </source>
</reference>
<accession>A0A3D3R8L2</accession>
<organism evidence="1 2">
    <name type="scientific">Gimesia maris</name>
    <dbReference type="NCBI Taxonomy" id="122"/>
    <lineage>
        <taxon>Bacteria</taxon>
        <taxon>Pseudomonadati</taxon>
        <taxon>Planctomycetota</taxon>
        <taxon>Planctomycetia</taxon>
        <taxon>Planctomycetales</taxon>
        <taxon>Planctomycetaceae</taxon>
        <taxon>Gimesia</taxon>
    </lineage>
</organism>
<dbReference type="EMBL" id="DQAY01000119">
    <property type="protein sequence ID" value="HCO25201.1"/>
    <property type="molecule type" value="Genomic_DNA"/>
</dbReference>
<dbReference type="Pfam" id="PF07394">
    <property type="entry name" value="DUF1501"/>
    <property type="match status" value="1"/>
</dbReference>
<evidence type="ECO:0000313" key="1">
    <source>
        <dbReference type="EMBL" id="HCO25201.1"/>
    </source>
</evidence>
<dbReference type="PANTHER" id="PTHR43737">
    <property type="entry name" value="BLL7424 PROTEIN"/>
    <property type="match status" value="1"/>
</dbReference>
<dbReference type="InterPro" id="IPR017850">
    <property type="entry name" value="Alkaline_phosphatase_core_sf"/>
</dbReference>
<dbReference type="InterPro" id="IPR006311">
    <property type="entry name" value="TAT_signal"/>
</dbReference>
<gene>
    <name evidence="1" type="ORF">DIT97_20050</name>
</gene>